<dbReference type="AlphaFoldDB" id="E6PI18"/>
<comment type="caution">
    <text evidence="2">The sequence shown here is derived from an EMBL/GenBank/DDBJ whole genome shotgun (WGS) entry which is preliminary data.</text>
</comment>
<name>E6PI18_9ZZZZ</name>
<evidence type="ECO:0000256" key="1">
    <source>
        <dbReference type="SAM" id="MobiDB-lite"/>
    </source>
</evidence>
<feature type="compositionally biased region" description="Basic and acidic residues" evidence="1">
    <location>
        <begin position="58"/>
        <end position="70"/>
    </location>
</feature>
<protein>
    <submittedName>
        <fullName evidence="2">Uncharacterized protein</fullName>
    </submittedName>
</protein>
<feature type="region of interest" description="Disordered" evidence="1">
    <location>
        <begin position="58"/>
        <end position="91"/>
    </location>
</feature>
<reference evidence="2" key="1">
    <citation type="submission" date="2009-10" db="EMBL/GenBank/DDBJ databases">
        <title>Diversity of trophic interactions inside an arsenic-rich microbial ecosystem.</title>
        <authorList>
            <person name="Bertin P.N."/>
            <person name="Heinrich-Salmeron A."/>
            <person name="Pelletier E."/>
            <person name="Goulhen-Chollet F."/>
            <person name="Arsene-Ploetze F."/>
            <person name="Gallien S."/>
            <person name="Calteau A."/>
            <person name="Vallenet D."/>
            <person name="Casiot C."/>
            <person name="Chane-Woon-Ming B."/>
            <person name="Giloteaux L."/>
            <person name="Barakat M."/>
            <person name="Bonnefoy V."/>
            <person name="Bruneel O."/>
            <person name="Chandler M."/>
            <person name="Cleiss J."/>
            <person name="Duran R."/>
            <person name="Elbaz-Poulichet F."/>
            <person name="Fonknechten N."/>
            <person name="Lauga B."/>
            <person name="Mornico D."/>
            <person name="Ortet P."/>
            <person name="Schaeffer C."/>
            <person name="Siguier P."/>
            <person name="Alexander Thil Smith A."/>
            <person name="Van Dorsselaer A."/>
            <person name="Weissenbach J."/>
            <person name="Medigue C."/>
            <person name="Le Paslier D."/>
        </authorList>
    </citation>
    <scope>NUCLEOTIDE SEQUENCE</scope>
</reference>
<organism evidence="2">
    <name type="scientific">mine drainage metagenome</name>
    <dbReference type="NCBI Taxonomy" id="410659"/>
    <lineage>
        <taxon>unclassified sequences</taxon>
        <taxon>metagenomes</taxon>
        <taxon>ecological metagenomes</taxon>
    </lineage>
</organism>
<proteinExistence type="predicted"/>
<evidence type="ECO:0000313" key="2">
    <source>
        <dbReference type="EMBL" id="CBH76108.1"/>
    </source>
</evidence>
<gene>
    <name evidence="2" type="ORF">CARN1_0588</name>
</gene>
<sequence length="91" mass="10265">MTAFENRRDAFALWGARFAEITPAPRGNRAMQAREWIYGCVGAIRAVLIRCAALERGGHQRKNEPSRRIVFDIAPPQSDKDGRCARSRQGH</sequence>
<accession>E6PI18</accession>
<dbReference type="EMBL" id="CABL01000019">
    <property type="protein sequence ID" value="CBH76108.1"/>
    <property type="molecule type" value="Genomic_DNA"/>
</dbReference>